<evidence type="ECO:0008006" key="3">
    <source>
        <dbReference type="Google" id="ProtNLM"/>
    </source>
</evidence>
<dbReference type="AlphaFoldDB" id="A0A381TRW2"/>
<organism evidence="2">
    <name type="scientific">marine metagenome</name>
    <dbReference type="NCBI Taxonomy" id="408172"/>
    <lineage>
        <taxon>unclassified sequences</taxon>
        <taxon>metagenomes</taxon>
        <taxon>ecological metagenomes</taxon>
    </lineage>
</organism>
<dbReference type="PANTHER" id="PTHR43802">
    <property type="entry name" value="ENOYL-COA HYDRATASE"/>
    <property type="match status" value="1"/>
</dbReference>
<sequence length="230" mass="25003">MNTEHAIVEEKGHTLVITLNRPEKRNALSPGMLVTVYEAWRKLDKDSNLRCAVLTGAGGTFCSGADLSAMKDGNEDSQMMEKLKTIPDLHWQALLRHNRPNKPIIAAVEGFALAGGTEILQGTDVRVAGKSAVFGLTEPLRGLFPLGGSTVRLRRQIPYTLAAEMLLTGRRITADEALRFGLIGHVVEDGEALSHAMTIAESINNNAPLSIQAIVKSLRELDESYFEAEA</sequence>
<evidence type="ECO:0000313" key="2">
    <source>
        <dbReference type="EMBL" id="SVA18776.1"/>
    </source>
</evidence>
<dbReference type="InterPro" id="IPR029045">
    <property type="entry name" value="ClpP/crotonase-like_dom_sf"/>
</dbReference>
<dbReference type="SUPFAM" id="SSF52096">
    <property type="entry name" value="ClpP/crotonase"/>
    <property type="match status" value="1"/>
</dbReference>
<dbReference type="Pfam" id="PF00378">
    <property type="entry name" value="ECH_1"/>
    <property type="match status" value="1"/>
</dbReference>
<name>A0A381TRW2_9ZZZZ</name>
<dbReference type="Gene3D" id="3.90.226.10">
    <property type="entry name" value="2-enoyl-CoA Hydratase, Chain A, domain 1"/>
    <property type="match status" value="1"/>
</dbReference>
<feature type="non-terminal residue" evidence="2">
    <location>
        <position position="230"/>
    </location>
</feature>
<dbReference type="CDD" id="cd06558">
    <property type="entry name" value="crotonase-like"/>
    <property type="match status" value="1"/>
</dbReference>
<proteinExistence type="inferred from homology"/>
<evidence type="ECO:0000256" key="1">
    <source>
        <dbReference type="ARBA" id="ARBA00005254"/>
    </source>
</evidence>
<dbReference type="EMBL" id="UINC01005058">
    <property type="protein sequence ID" value="SVA18776.1"/>
    <property type="molecule type" value="Genomic_DNA"/>
</dbReference>
<dbReference type="PANTHER" id="PTHR43802:SF1">
    <property type="entry name" value="IP11341P-RELATED"/>
    <property type="match status" value="1"/>
</dbReference>
<protein>
    <recommendedName>
        <fullName evidence="3">Enoyl-CoA hydratase</fullName>
    </recommendedName>
</protein>
<reference evidence="2" key="1">
    <citation type="submission" date="2018-05" db="EMBL/GenBank/DDBJ databases">
        <authorList>
            <person name="Lanie J.A."/>
            <person name="Ng W.-L."/>
            <person name="Kazmierczak K.M."/>
            <person name="Andrzejewski T.M."/>
            <person name="Davidsen T.M."/>
            <person name="Wayne K.J."/>
            <person name="Tettelin H."/>
            <person name="Glass J.I."/>
            <person name="Rusch D."/>
            <person name="Podicherti R."/>
            <person name="Tsui H.-C.T."/>
            <person name="Winkler M.E."/>
        </authorList>
    </citation>
    <scope>NUCLEOTIDE SEQUENCE</scope>
</reference>
<dbReference type="NCBIfam" id="NF005864">
    <property type="entry name" value="PRK07799.1"/>
    <property type="match status" value="1"/>
</dbReference>
<dbReference type="InterPro" id="IPR001753">
    <property type="entry name" value="Enoyl-CoA_hydra/iso"/>
</dbReference>
<comment type="similarity">
    <text evidence="1">Belongs to the enoyl-CoA hydratase/isomerase family.</text>
</comment>
<gene>
    <name evidence="2" type="ORF">METZ01_LOCUS71630</name>
</gene>
<accession>A0A381TRW2</accession>